<evidence type="ECO:0000313" key="3">
    <source>
        <dbReference type="Proteomes" id="UP001139031"/>
    </source>
</evidence>
<gene>
    <name evidence="2" type="ORF">K7C98_17700</name>
</gene>
<feature type="transmembrane region" description="Helical" evidence="1">
    <location>
        <begin position="7"/>
        <end position="26"/>
    </location>
</feature>
<evidence type="ECO:0008006" key="4">
    <source>
        <dbReference type="Google" id="ProtNLM"/>
    </source>
</evidence>
<organism evidence="2 3">
    <name type="scientific">Nannocystis pusilla</name>
    <dbReference type="NCBI Taxonomy" id="889268"/>
    <lineage>
        <taxon>Bacteria</taxon>
        <taxon>Pseudomonadati</taxon>
        <taxon>Myxococcota</taxon>
        <taxon>Polyangia</taxon>
        <taxon>Nannocystales</taxon>
        <taxon>Nannocystaceae</taxon>
        <taxon>Nannocystis</taxon>
    </lineage>
</organism>
<proteinExistence type="predicted"/>
<keyword evidence="1" id="KW-0812">Transmembrane</keyword>
<reference evidence="2" key="1">
    <citation type="submission" date="2021-08" db="EMBL/GenBank/DDBJ databases">
        <authorList>
            <person name="Stevens D.C."/>
        </authorList>
    </citation>
    <scope>NUCLEOTIDE SEQUENCE</scope>
    <source>
        <strain evidence="2">DSM 53165</strain>
    </source>
</reference>
<protein>
    <recommendedName>
        <fullName evidence="4">DUF485 domain-containing protein</fullName>
    </recommendedName>
</protein>
<keyword evidence="1" id="KW-1133">Transmembrane helix</keyword>
<keyword evidence="1" id="KW-0472">Membrane</keyword>
<dbReference type="EMBL" id="JAIRAU010000023">
    <property type="protein sequence ID" value="MBZ5711083.1"/>
    <property type="molecule type" value="Genomic_DNA"/>
</dbReference>
<dbReference type="Proteomes" id="UP001139031">
    <property type="component" value="Unassembled WGS sequence"/>
</dbReference>
<keyword evidence="3" id="KW-1185">Reference proteome</keyword>
<evidence type="ECO:0000313" key="2">
    <source>
        <dbReference type="EMBL" id="MBZ5711083.1"/>
    </source>
</evidence>
<evidence type="ECO:0000256" key="1">
    <source>
        <dbReference type="SAM" id="Phobius"/>
    </source>
</evidence>
<name>A0ABS7TS73_9BACT</name>
<dbReference type="RefSeq" id="WP_224192852.1">
    <property type="nucleotide sequence ID" value="NZ_JAIRAU010000023.1"/>
</dbReference>
<feature type="transmembrane region" description="Helical" evidence="1">
    <location>
        <begin position="38"/>
        <end position="60"/>
    </location>
</feature>
<comment type="caution">
    <text evidence="2">The sequence shown here is derived from an EMBL/GenBank/DDBJ whole genome shotgun (WGS) entry which is preliminary data.</text>
</comment>
<accession>A0ABS7TS73</accession>
<sequence length="75" mass="8237">MRLVRLSPLYFVATTAALVWPLYPLLGDHIEPRVLGMPWSLAYVLLIILANTAVLVGLYLSRAVDAVEAEDDGRG</sequence>